<evidence type="ECO:0000256" key="2">
    <source>
        <dbReference type="ARBA" id="ARBA00010199"/>
    </source>
</evidence>
<evidence type="ECO:0000313" key="8">
    <source>
        <dbReference type="Proteomes" id="UP000737018"/>
    </source>
</evidence>
<evidence type="ECO:0000256" key="4">
    <source>
        <dbReference type="ARBA" id="ARBA00022989"/>
    </source>
</evidence>
<dbReference type="InterPro" id="IPR045069">
    <property type="entry name" value="MATE_euk"/>
</dbReference>
<protein>
    <recommendedName>
        <fullName evidence="6">Protein DETOXIFICATION</fullName>
    </recommendedName>
    <alternativeName>
        <fullName evidence="6">Multidrug and toxic compound extrusion protein</fullName>
    </alternativeName>
</protein>
<accession>A0A8J4Q6M2</accession>
<dbReference type="GO" id="GO:0042910">
    <property type="term" value="F:xenobiotic transmembrane transporter activity"/>
    <property type="evidence" value="ECO:0007669"/>
    <property type="project" value="InterPro"/>
</dbReference>
<evidence type="ECO:0000313" key="7">
    <source>
        <dbReference type="EMBL" id="KAF3943912.1"/>
    </source>
</evidence>
<evidence type="ECO:0000256" key="3">
    <source>
        <dbReference type="ARBA" id="ARBA00022692"/>
    </source>
</evidence>
<dbReference type="OrthoDB" id="2126698at2759"/>
<proteinExistence type="inferred from homology"/>
<feature type="transmembrane region" description="Helical" evidence="6">
    <location>
        <begin position="441"/>
        <end position="466"/>
    </location>
</feature>
<dbReference type="InterPro" id="IPR002528">
    <property type="entry name" value="MATE_fam"/>
</dbReference>
<feature type="transmembrane region" description="Helical" evidence="6">
    <location>
        <begin position="189"/>
        <end position="208"/>
    </location>
</feature>
<feature type="transmembrane region" description="Helical" evidence="6">
    <location>
        <begin position="381"/>
        <end position="402"/>
    </location>
</feature>
<evidence type="ECO:0000256" key="5">
    <source>
        <dbReference type="ARBA" id="ARBA00023136"/>
    </source>
</evidence>
<feature type="transmembrane region" description="Helical" evidence="6">
    <location>
        <begin position="214"/>
        <end position="237"/>
    </location>
</feature>
<feature type="transmembrane region" description="Helical" evidence="6">
    <location>
        <begin position="159"/>
        <end position="177"/>
    </location>
</feature>
<name>A0A8J4Q6M2_9ROSI</name>
<feature type="transmembrane region" description="Helical" evidence="6">
    <location>
        <begin position="414"/>
        <end position="435"/>
    </location>
</feature>
<dbReference type="Pfam" id="PF01554">
    <property type="entry name" value="MatE"/>
    <property type="match status" value="2"/>
</dbReference>
<keyword evidence="3 6" id="KW-0812">Transmembrane</keyword>
<dbReference type="PANTHER" id="PTHR11206">
    <property type="entry name" value="MULTIDRUG RESISTANCE PROTEIN"/>
    <property type="match status" value="1"/>
</dbReference>
<dbReference type="GO" id="GO:1990961">
    <property type="term" value="P:xenobiotic detoxification by transmembrane export across the plasma membrane"/>
    <property type="evidence" value="ECO:0007669"/>
    <property type="project" value="InterPro"/>
</dbReference>
<comment type="subcellular location">
    <subcellularLocation>
        <location evidence="1">Membrane</location>
        <topology evidence="1">Multi-pass membrane protein</topology>
    </subcellularLocation>
</comment>
<evidence type="ECO:0000256" key="6">
    <source>
        <dbReference type="RuleBase" id="RU004914"/>
    </source>
</evidence>
<feature type="transmembrane region" description="Helical" evidence="6">
    <location>
        <begin position="258"/>
        <end position="277"/>
    </location>
</feature>
<feature type="transmembrane region" description="Helical" evidence="6">
    <location>
        <begin position="297"/>
        <end position="319"/>
    </location>
</feature>
<evidence type="ECO:0000256" key="1">
    <source>
        <dbReference type="ARBA" id="ARBA00004141"/>
    </source>
</evidence>
<feature type="transmembrane region" description="Helical" evidence="6">
    <location>
        <begin position="40"/>
        <end position="65"/>
    </location>
</feature>
<keyword evidence="8" id="KW-1185">Reference proteome</keyword>
<keyword evidence="4 6" id="KW-1133">Transmembrane helix</keyword>
<dbReference type="NCBIfam" id="TIGR00797">
    <property type="entry name" value="matE"/>
    <property type="match status" value="1"/>
</dbReference>
<gene>
    <name evidence="7" type="ORF">CMV_029579</name>
</gene>
<keyword evidence="5 6" id="KW-0472">Membrane</keyword>
<comment type="similarity">
    <text evidence="2 6">Belongs to the multi antimicrobial extrusion (MATE) (TC 2.A.66.1) family.</text>
</comment>
<sequence>MEKSLLTKEREEKREGCCSSLSIRTWGWGHGEFVQEAKRIGYLAGPMVAVNLSQYFLQIISIMMVGHLSQLSLSSTAIAISLAAVSGFSPLYGLSTALETLCGQAYGAQQYQKLANQTYTAIFSIILVCLPLSLVWIYMGKLLVLMGQDPTISHEAGKFIIWLIPALFAYGTLQALVRYFQTQSLIIPLLVSSCVTLCFHIPLCWVLVHKSRLGHLGAALAIGMSYWLNVILLGLYMKYASASSKTRVPISMEMFRGIGEFFRFAIPSAVMICLEWWSFELLILLSGLLPNPTLETSVLSVCLSTISTLYMIPDGIAAAASTRVSNELGAGNPQGARSAVAVVMSITVAQALILSLALFASRGVFGYVFSNDMEVVDYVTTMAPLVCLSVILDNLHGVLSGIARGCGWQDLGAYVNLGAYYLCGLPVAAILGFWLQMRGQGLWIGILVGASVQALLLSIITSCTNWEKQASKARQRMLEGRSSVENRLTTDS</sequence>
<comment type="caution">
    <text evidence="7">The sequence shown here is derived from an EMBL/GenBank/DDBJ whole genome shotgun (WGS) entry which is preliminary data.</text>
</comment>
<organism evidence="7 8">
    <name type="scientific">Castanea mollissima</name>
    <name type="common">Chinese chestnut</name>
    <dbReference type="NCBI Taxonomy" id="60419"/>
    <lineage>
        <taxon>Eukaryota</taxon>
        <taxon>Viridiplantae</taxon>
        <taxon>Streptophyta</taxon>
        <taxon>Embryophyta</taxon>
        <taxon>Tracheophyta</taxon>
        <taxon>Spermatophyta</taxon>
        <taxon>Magnoliopsida</taxon>
        <taxon>eudicotyledons</taxon>
        <taxon>Gunneridae</taxon>
        <taxon>Pentapetalae</taxon>
        <taxon>rosids</taxon>
        <taxon>fabids</taxon>
        <taxon>Fagales</taxon>
        <taxon>Fagaceae</taxon>
        <taxon>Castanea</taxon>
    </lineage>
</organism>
<dbReference type="AlphaFoldDB" id="A0A8J4Q6M2"/>
<dbReference type="GO" id="GO:0016020">
    <property type="term" value="C:membrane"/>
    <property type="evidence" value="ECO:0007669"/>
    <property type="project" value="UniProtKB-SubCell"/>
</dbReference>
<feature type="transmembrane region" description="Helical" evidence="6">
    <location>
        <begin position="77"/>
        <end position="98"/>
    </location>
</feature>
<dbReference type="CDD" id="cd13132">
    <property type="entry name" value="MATE_eukaryotic"/>
    <property type="match status" value="1"/>
</dbReference>
<dbReference type="EMBL" id="JRKL02012743">
    <property type="protein sequence ID" value="KAF3943912.1"/>
    <property type="molecule type" value="Genomic_DNA"/>
</dbReference>
<dbReference type="GO" id="GO:0015297">
    <property type="term" value="F:antiporter activity"/>
    <property type="evidence" value="ECO:0007669"/>
    <property type="project" value="InterPro"/>
</dbReference>
<feature type="transmembrane region" description="Helical" evidence="6">
    <location>
        <begin position="339"/>
        <end position="361"/>
    </location>
</feature>
<feature type="transmembrane region" description="Helical" evidence="6">
    <location>
        <begin position="119"/>
        <end position="139"/>
    </location>
</feature>
<dbReference type="Proteomes" id="UP000737018">
    <property type="component" value="Unassembled WGS sequence"/>
</dbReference>
<reference evidence="7" key="1">
    <citation type="submission" date="2020-03" db="EMBL/GenBank/DDBJ databases">
        <title>Castanea mollissima Vanexum genome sequencing.</title>
        <authorList>
            <person name="Staton M."/>
        </authorList>
    </citation>
    <scope>NUCLEOTIDE SEQUENCE</scope>
    <source>
        <tissue evidence="7">Leaf</tissue>
    </source>
</reference>